<feature type="chain" id="PRO_5045652119" evidence="1">
    <location>
        <begin position="23"/>
        <end position="181"/>
    </location>
</feature>
<keyword evidence="1" id="KW-0732">Signal</keyword>
<evidence type="ECO:0000256" key="1">
    <source>
        <dbReference type="SAM" id="SignalP"/>
    </source>
</evidence>
<organism evidence="2 3">
    <name type="scientific">Psychromarinibacter halotolerans</name>
    <dbReference type="NCBI Taxonomy" id="1775175"/>
    <lineage>
        <taxon>Bacteria</taxon>
        <taxon>Pseudomonadati</taxon>
        <taxon>Pseudomonadota</taxon>
        <taxon>Alphaproteobacteria</taxon>
        <taxon>Rhodobacterales</taxon>
        <taxon>Paracoccaceae</taxon>
        <taxon>Psychromarinibacter</taxon>
    </lineage>
</organism>
<feature type="signal peptide" evidence="1">
    <location>
        <begin position="1"/>
        <end position="22"/>
    </location>
</feature>
<dbReference type="EMBL" id="JBHRTB010000010">
    <property type="protein sequence ID" value="MFC3145699.1"/>
    <property type="molecule type" value="Genomic_DNA"/>
</dbReference>
<protein>
    <submittedName>
        <fullName evidence="2">Uncharacterized protein</fullName>
    </submittedName>
</protein>
<evidence type="ECO:0000313" key="3">
    <source>
        <dbReference type="Proteomes" id="UP001595632"/>
    </source>
</evidence>
<comment type="caution">
    <text evidence="2">The sequence shown here is derived from an EMBL/GenBank/DDBJ whole genome shotgun (WGS) entry which is preliminary data.</text>
</comment>
<name>A0ABV7GVL4_9RHOB</name>
<evidence type="ECO:0000313" key="2">
    <source>
        <dbReference type="EMBL" id="MFC3145699.1"/>
    </source>
</evidence>
<accession>A0ABV7GVL4</accession>
<proteinExistence type="predicted"/>
<dbReference type="RefSeq" id="WP_275632650.1">
    <property type="nucleotide sequence ID" value="NZ_JARGYD010000003.1"/>
</dbReference>
<keyword evidence="3" id="KW-1185">Reference proteome</keyword>
<gene>
    <name evidence="2" type="ORF">ACFOGP_23455</name>
</gene>
<sequence>MRIATSTLIASLSLSLATPALPQSFEQAVEDNMRLGLRLCLLDAPGHEAWAQAFRNAGFAEQVERSSVNSDTTHTFTGPADTVSIELYYGEMPEFCSPSSTHLGVAGANAILDAVVPARYPGYVRFVTTGPVDPATGQPVECVRYEDPTNPIGHVVGVISLDGEAGCVANGTSRFYSSYRV</sequence>
<reference evidence="3" key="1">
    <citation type="journal article" date="2019" name="Int. J. Syst. Evol. Microbiol.">
        <title>The Global Catalogue of Microorganisms (GCM) 10K type strain sequencing project: providing services to taxonomists for standard genome sequencing and annotation.</title>
        <authorList>
            <consortium name="The Broad Institute Genomics Platform"/>
            <consortium name="The Broad Institute Genome Sequencing Center for Infectious Disease"/>
            <person name="Wu L."/>
            <person name="Ma J."/>
        </authorList>
    </citation>
    <scope>NUCLEOTIDE SEQUENCE [LARGE SCALE GENOMIC DNA]</scope>
    <source>
        <strain evidence="3">KCTC 52366</strain>
    </source>
</reference>
<dbReference type="Proteomes" id="UP001595632">
    <property type="component" value="Unassembled WGS sequence"/>
</dbReference>